<sequence length="75" mass="8798">MFRKLPSLHKNPPFVLSCKHKRPPARNHTAHPPNRTIPLSKRRCRFPIPNPIGPYPAACRRQMIKTKLYHKIHTT</sequence>
<name>D0W6Z5_NEILA</name>
<protein>
    <submittedName>
        <fullName evidence="2">Uncharacterized protein</fullName>
    </submittedName>
</protein>
<dbReference type="AlphaFoldDB" id="D0W6Z5"/>
<evidence type="ECO:0000313" key="3">
    <source>
        <dbReference type="Proteomes" id="UP000003843"/>
    </source>
</evidence>
<dbReference type="EMBL" id="ACEQ02000003">
    <property type="protein sequence ID" value="EEZ76599.1"/>
    <property type="molecule type" value="Genomic_DNA"/>
</dbReference>
<proteinExistence type="predicted"/>
<feature type="region of interest" description="Disordered" evidence="1">
    <location>
        <begin position="13"/>
        <end position="43"/>
    </location>
</feature>
<dbReference type="Proteomes" id="UP000003843">
    <property type="component" value="Unassembled WGS sequence"/>
</dbReference>
<gene>
    <name evidence="2" type="ORF">NEILACOT_03288</name>
</gene>
<feature type="compositionally biased region" description="Basic residues" evidence="1">
    <location>
        <begin position="18"/>
        <end position="29"/>
    </location>
</feature>
<evidence type="ECO:0000256" key="1">
    <source>
        <dbReference type="SAM" id="MobiDB-lite"/>
    </source>
</evidence>
<accession>D0W6Z5</accession>
<reference evidence="2 3" key="1">
    <citation type="submission" date="2009-10" db="EMBL/GenBank/DDBJ databases">
        <authorList>
            <person name="Weinstock G."/>
            <person name="Sodergren E."/>
            <person name="Clifton S."/>
            <person name="Fulton L."/>
            <person name="Fulton B."/>
            <person name="Courtney L."/>
            <person name="Fronick C."/>
            <person name="Harrison M."/>
            <person name="Strong C."/>
            <person name="Farmer C."/>
            <person name="Delahaunty K."/>
            <person name="Markovic C."/>
            <person name="Hall O."/>
            <person name="Minx P."/>
            <person name="Tomlinson C."/>
            <person name="Mitreva M."/>
            <person name="Nelson J."/>
            <person name="Hou S."/>
            <person name="Wollam A."/>
            <person name="Pepin K.H."/>
            <person name="Johnson M."/>
            <person name="Bhonagiri V."/>
            <person name="Nash W.E."/>
            <person name="Warren W."/>
            <person name="Chinwalla A."/>
            <person name="Mardis E.R."/>
            <person name="Wilson R.K."/>
        </authorList>
    </citation>
    <scope>NUCLEOTIDE SEQUENCE [LARGE SCALE GENOMIC DNA]</scope>
    <source>
        <strain evidence="2 3">ATCC 23970</strain>
    </source>
</reference>
<organism evidence="2 3">
    <name type="scientific">Neisseria lactamica ATCC 23970</name>
    <dbReference type="NCBI Taxonomy" id="546265"/>
    <lineage>
        <taxon>Bacteria</taxon>
        <taxon>Pseudomonadati</taxon>
        <taxon>Pseudomonadota</taxon>
        <taxon>Betaproteobacteria</taxon>
        <taxon>Neisseriales</taxon>
        <taxon>Neisseriaceae</taxon>
        <taxon>Neisseria</taxon>
    </lineage>
</organism>
<evidence type="ECO:0000313" key="2">
    <source>
        <dbReference type="EMBL" id="EEZ76599.1"/>
    </source>
</evidence>
<comment type="caution">
    <text evidence="2">The sequence shown here is derived from an EMBL/GenBank/DDBJ whole genome shotgun (WGS) entry which is preliminary data.</text>
</comment>